<evidence type="ECO:0000259" key="1">
    <source>
        <dbReference type="Pfam" id="PF03097"/>
    </source>
</evidence>
<proteinExistence type="predicted"/>
<dbReference type="InterPro" id="IPR038499">
    <property type="entry name" value="BRO1_sf"/>
</dbReference>
<evidence type="ECO:0000313" key="2">
    <source>
        <dbReference type="WBParaSite" id="ECPE_0001673301-mRNA-1"/>
    </source>
</evidence>
<name>A0A183BBV5_9TREM</name>
<dbReference type="Gene3D" id="1.25.40.280">
    <property type="entry name" value="alix/aip1 like domains"/>
    <property type="match status" value="1"/>
</dbReference>
<feature type="domain" description="BRO1" evidence="1">
    <location>
        <begin position="3"/>
        <end position="96"/>
    </location>
</feature>
<dbReference type="GO" id="GO:0005768">
    <property type="term" value="C:endosome"/>
    <property type="evidence" value="ECO:0007669"/>
    <property type="project" value="TreeGrafter"/>
</dbReference>
<dbReference type="InterPro" id="IPR004328">
    <property type="entry name" value="BRO1_dom"/>
</dbReference>
<dbReference type="AlphaFoldDB" id="A0A183BBV5"/>
<organism evidence="2">
    <name type="scientific">Echinostoma caproni</name>
    <dbReference type="NCBI Taxonomy" id="27848"/>
    <lineage>
        <taxon>Eukaryota</taxon>
        <taxon>Metazoa</taxon>
        <taxon>Spiralia</taxon>
        <taxon>Lophotrochozoa</taxon>
        <taxon>Platyhelminthes</taxon>
        <taxon>Trematoda</taxon>
        <taxon>Digenea</taxon>
        <taxon>Plagiorchiida</taxon>
        <taxon>Echinostomata</taxon>
        <taxon>Echinostomatoidea</taxon>
        <taxon>Echinostomatidae</taxon>
        <taxon>Echinostoma</taxon>
    </lineage>
</organism>
<dbReference type="PANTHER" id="PTHR23030:SF30">
    <property type="entry name" value="TYROSINE-PROTEIN PHOSPHATASE NON-RECEPTOR TYPE 23"/>
    <property type="match status" value="1"/>
</dbReference>
<dbReference type="PANTHER" id="PTHR23030">
    <property type="entry name" value="PCD6 INTERACTING PROTEIN-RELATED"/>
    <property type="match status" value="1"/>
</dbReference>
<accession>A0A183BBV5</accession>
<sequence length="100" mass="11444">LVAYFTGLNEESEQKYGKSIAWFQLAEKRITEAEKLVKDLKESETTNAPHVHGGPLRTNVQFVAEAVRFKLPRLIKDNDFIYHESVPAAETLEPVKGRFR</sequence>
<dbReference type="WBParaSite" id="ECPE_0001673301-mRNA-1">
    <property type="protein sequence ID" value="ECPE_0001673301-mRNA-1"/>
    <property type="gene ID" value="ECPE_0001673301"/>
</dbReference>
<protein>
    <submittedName>
        <fullName evidence="2">BRO1 domain-containing protein</fullName>
    </submittedName>
</protein>
<dbReference type="Pfam" id="PF03097">
    <property type="entry name" value="BRO1"/>
    <property type="match status" value="1"/>
</dbReference>
<reference evidence="2" key="1">
    <citation type="submission" date="2016-06" db="UniProtKB">
        <authorList>
            <consortium name="WormBaseParasite"/>
        </authorList>
    </citation>
    <scope>IDENTIFICATION</scope>
</reference>
<dbReference type="GO" id="GO:0043328">
    <property type="term" value="P:protein transport to vacuole involved in ubiquitin-dependent protein catabolic process via the multivesicular body sorting pathway"/>
    <property type="evidence" value="ECO:0007669"/>
    <property type="project" value="TreeGrafter"/>
</dbReference>